<dbReference type="Gene3D" id="1.20.910.10">
    <property type="entry name" value="Heme oxygenase-like"/>
    <property type="match status" value="1"/>
</dbReference>
<feature type="compositionally biased region" description="Basic and acidic residues" evidence="4">
    <location>
        <begin position="1"/>
        <end position="16"/>
    </location>
</feature>
<keyword evidence="5" id="KW-0812">Transmembrane</keyword>
<evidence type="ECO:0000256" key="5">
    <source>
        <dbReference type="SAM" id="Phobius"/>
    </source>
</evidence>
<evidence type="ECO:0000313" key="6">
    <source>
        <dbReference type="EMBL" id="KAB8360574.1"/>
    </source>
</evidence>
<feature type="transmembrane region" description="Helical" evidence="5">
    <location>
        <begin position="205"/>
        <end position="223"/>
    </location>
</feature>
<dbReference type="PANTHER" id="PTHR10720">
    <property type="entry name" value="HEME OXYGENASE"/>
    <property type="match status" value="1"/>
</dbReference>
<sequence length="406" mass="45157">MSPDSHRTSPRSREADAASTRPEPDSTAAWSVDAGDSTLSESISHDLAGMEQAILSTTSKPTSSLSDEINAACRSLHADLNSAIVQATPHGLPPEAQTPALYAHGLAVFVGTVYQTYEAEWNHLRRRQLATVNDADDVDEEKNHRKKLHRYLAHVLPAGIERTPRIRRDLAYLGVDPARRPNPNTVEARYEQHIQTHTRQKPHLLLAYAWCMYMAIFAGGRYVRQGLSDVPKSFWEGGKAASDNPFFEDDEDDDVGSSSTLDRLGYSFLSFDGDDDGASIVSAFRKNFAGADKILTAGERDEIIAESRTIFEYCVALVDELNDGVSALVENVTITYEDAERVVDQEKRMLMQALEMGDEEGRIARPPRARTSRMFLVKAVVFGLIWTLLFGKIVTWLTNKTPENNE</sequence>
<evidence type="ECO:0000313" key="7">
    <source>
        <dbReference type="Proteomes" id="UP000327013"/>
    </source>
</evidence>
<dbReference type="Pfam" id="PF01126">
    <property type="entry name" value="Heme_oxygenase"/>
    <property type="match status" value="1"/>
</dbReference>
<keyword evidence="3" id="KW-0408">Iron</keyword>
<feature type="transmembrane region" description="Helical" evidence="5">
    <location>
        <begin position="375"/>
        <end position="397"/>
    </location>
</feature>
<evidence type="ECO:0000256" key="1">
    <source>
        <dbReference type="ARBA" id="ARBA00022617"/>
    </source>
</evidence>
<comment type="caution">
    <text evidence="6">The sequence shown here is derived from an EMBL/GenBank/DDBJ whole genome shotgun (WGS) entry which is preliminary data.</text>
</comment>
<dbReference type="AlphaFoldDB" id="A0A5N6L072"/>
<organism evidence="6 7">
    <name type="scientific">Carpinus fangiana</name>
    <dbReference type="NCBI Taxonomy" id="176857"/>
    <lineage>
        <taxon>Eukaryota</taxon>
        <taxon>Viridiplantae</taxon>
        <taxon>Streptophyta</taxon>
        <taxon>Embryophyta</taxon>
        <taxon>Tracheophyta</taxon>
        <taxon>Spermatophyta</taxon>
        <taxon>Magnoliopsida</taxon>
        <taxon>eudicotyledons</taxon>
        <taxon>Gunneridae</taxon>
        <taxon>Pentapetalae</taxon>
        <taxon>rosids</taxon>
        <taxon>fabids</taxon>
        <taxon>Fagales</taxon>
        <taxon>Betulaceae</taxon>
        <taxon>Carpinus</taxon>
    </lineage>
</organism>
<dbReference type="PANTHER" id="PTHR10720:SF0">
    <property type="entry name" value="HEME OXYGENASE"/>
    <property type="match status" value="1"/>
</dbReference>
<keyword evidence="5" id="KW-0472">Membrane</keyword>
<evidence type="ECO:0000256" key="2">
    <source>
        <dbReference type="ARBA" id="ARBA00022723"/>
    </source>
</evidence>
<dbReference type="InterPro" id="IPR016084">
    <property type="entry name" value="Haem_Oase-like_multi-hlx"/>
</dbReference>
<dbReference type="SUPFAM" id="SSF48613">
    <property type="entry name" value="Heme oxygenase-like"/>
    <property type="match status" value="1"/>
</dbReference>
<accession>A0A5N6L072</accession>
<dbReference type="GO" id="GO:0006788">
    <property type="term" value="P:heme oxidation"/>
    <property type="evidence" value="ECO:0007669"/>
    <property type="project" value="InterPro"/>
</dbReference>
<dbReference type="OrthoDB" id="652091at2759"/>
<name>A0A5N6L072_9ROSI</name>
<feature type="region of interest" description="Disordered" evidence="4">
    <location>
        <begin position="1"/>
        <end position="35"/>
    </location>
</feature>
<dbReference type="GO" id="GO:0004392">
    <property type="term" value="F:heme oxygenase (decyclizing) activity"/>
    <property type="evidence" value="ECO:0007669"/>
    <property type="project" value="InterPro"/>
</dbReference>
<reference evidence="6 7" key="1">
    <citation type="submission" date="2019-06" db="EMBL/GenBank/DDBJ databases">
        <title>A chromosomal-level reference genome of Carpinus fangiana (Coryloideae, Betulaceae).</title>
        <authorList>
            <person name="Yang X."/>
            <person name="Wang Z."/>
            <person name="Zhang L."/>
            <person name="Hao G."/>
            <person name="Liu J."/>
            <person name="Yang Y."/>
        </authorList>
    </citation>
    <scope>NUCLEOTIDE SEQUENCE [LARGE SCALE GENOMIC DNA]</scope>
    <source>
        <strain evidence="6">Cfa_2016G</strain>
        <tissue evidence="6">Leaf</tissue>
    </source>
</reference>
<dbReference type="InterPro" id="IPR002051">
    <property type="entry name" value="Haem_Oase"/>
</dbReference>
<keyword evidence="7" id="KW-1185">Reference proteome</keyword>
<keyword evidence="5" id="KW-1133">Transmembrane helix</keyword>
<dbReference type="EMBL" id="VIBQ01000017">
    <property type="protein sequence ID" value="KAB8360574.1"/>
    <property type="molecule type" value="Genomic_DNA"/>
</dbReference>
<dbReference type="CDD" id="cd19165">
    <property type="entry name" value="HemeO"/>
    <property type="match status" value="1"/>
</dbReference>
<protein>
    <recommendedName>
        <fullName evidence="8">Heme oxygenase-like protein</fullName>
    </recommendedName>
</protein>
<dbReference type="GO" id="GO:0046872">
    <property type="term" value="F:metal ion binding"/>
    <property type="evidence" value="ECO:0007669"/>
    <property type="project" value="UniProtKB-KW"/>
</dbReference>
<keyword evidence="2" id="KW-0479">Metal-binding</keyword>
<dbReference type="Proteomes" id="UP000327013">
    <property type="component" value="Unassembled WGS sequence"/>
</dbReference>
<evidence type="ECO:0000256" key="4">
    <source>
        <dbReference type="SAM" id="MobiDB-lite"/>
    </source>
</evidence>
<dbReference type="InterPro" id="IPR016053">
    <property type="entry name" value="Haem_Oase-like"/>
</dbReference>
<evidence type="ECO:0008006" key="8">
    <source>
        <dbReference type="Google" id="ProtNLM"/>
    </source>
</evidence>
<evidence type="ECO:0000256" key="3">
    <source>
        <dbReference type="ARBA" id="ARBA00023004"/>
    </source>
</evidence>
<gene>
    <name evidence="6" type="ORF">FH972_024314</name>
</gene>
<keyword evidence="1" id="KW-0349">Heme</keyword>
<proteinExistence type="predicted"/>